<proteinExistence type="predicted"/>
<feature type="domain" description="N-acetyltransferase" evidence="1">
    <location>
        <begin position="14"/>
        <end position="185"/>
    </location>
</feature>
<dbReference type="Pfam" id="PF13302">
    <property type="entry name" value="Acetyltransf_3"/>
    <property type="match status" value="1"/>
</dbReference>
<protein>
    <submittedName>
        <fullName evidence="2">GNAT family protein</fullName>
    </submittedName>
</protein>
<accession>A0ABP7EP30</accession>
<reference evidence="3" key="1">
    <citation type="journal article" date="2019" name="Int. J. Syst. Evol. Microbiol.">
        <title>The Global Catalogue of Microorganisms (GCM) 10K type strain sequencing project: providing services to taxonomists for standard genome sequencing and annotation.</title>
        <authorList>
            <consortium name="The Broad Institute Genomics Platform"/>
            <consortium name="The Broad Institute Genome Sequencing Center for Infectious Disease"/>
            <person name="Wu L."/>
            <person name="Ma J."/>
        </authorList>
    </citation>
    <scope>NUCLEOTIDE SEQUENCE [LARGE SCALE GENOMIC DNA]</scope>
    <source>
        <strain evidence="3">JCM 30846</strain>
    </source>
</reference>
<evidence type="ECO:0000313" key="3">
    <source>
        <dbReference type="Proteomes" id="UP001499884"/>
    </source>
</evidence>
<dbReference type="InterPro" id="IPR000182">
    <property type="entry name" value="GNAT_dom"/>
</dbReference>
<dbReference type="PANTHER" id="PTHR43792:SF1">
    <property type="entry name" value="N-ACETYLTRANSFERASE DOMAIN-CONTAINING PROTEIN"/>
    <property type="match status" value="1"/>
</dbReference>
<sequence length="189" mass="20979">MDLTRALPLTTDRLLLRPFVPEDPEDIDGMYAYHRLPEVARHLYRPPRTREQCAAVVTDAATLPTWENDGDALILAAERAVAPGVIGEIVLRCASAHARQTEIGWTLHPAHGGRGYATEAAAALAAFAFDTLRTHRLFARLDVENTASARLCGRLGMRREAHLVENDLDGDRWGSEYVYAALTHELRRA</sequence>
<comment type="caution">
    <text evidence="2">The sequence shown here is derived from an EMBL/GenBank/DDBJ whole genome shotgun (WGS) entry which is preliminary data.</text>
</comment>
<dbReference type="PROSITE" id="PS51186">
    <property type="entry name" value="GNAT"/>
    <property type="match status" value="1"/>
</dbReference>
<evidence type="ECO:0000313" key="2">
    <source>
        <dbReference type="EMBL" id="GAA3720746.1"/>
    </source>
</evidence>
<dbReference type="InterPro" id="IPR016181">
    <property type="entry name" value="Acyl_CoA_acyltransferase"/>
</dbReference>
<dbReference type="Proteomes" id="UP001499884">
    <property type="component" value="Unassembled WGS sequence"/>
</dbReference>
<dbReference type="PANTHER" id="PTHR43792">
    <property type="entry name" value="GNAT FAMILY, PUTATIVE (AFU_ORTHOLOGUE AFUA_3G00765)-RELATED-RELATED"/>
    <property type="match status" value="1"/>
</dbReference>
<evidence type="ECO:0000259" key="1">
    <source>
        <dbReference type="PROSITE" id="PS51186"/>
    </source>
</evidence>
<dbReference type="EMBL" id="BAABEP010000008">
    <property type="protein sequence ID" value="GAA3720746.1"/>
    <property type="molecule type" value="Genomic_DNA"/>
</dbReference>
<dbReference type="Gene3D" id="3.40.630.30">
    <property type="match status" value="1"/>
</dbReference>
<dbReference type="InterPro" id="IPR051531">
    <property type="entry name" value="N-acetyltransferase"/>
</dbReference>
<gene>
    <name evidence="2" type="ORF">GCM10023082_17730</name>
</gene>
<organism evidence="2 3">
    <name type="scientific">Streptomyces tremellae</name>
    <dbReference type="NCBI Taxonomy" id="1124239"/>
    <lineage>
        <taxon>Bacteria</taxon>
        <taxon>Bacillati</taxon>
        <taxon>Actinomycetota</taxon>
        <taxon>Actinomycetes</taxon>
        <taxon>Kitasatosporales</taxon>
        <taxon>Streptomycetaceae</taxon>
        <taxon>Streptomyces</taxon>
    </lineage>
</organism>
<name>A0ABP7EP30_9ACTN</name>
<dbReference type="RefSeq" id="WP_345643533.1">
    <property type="nucleotide sequence ID" value="NZ_BAABEP010000008.1"/>
</dbReference>
<dbReference type="SUPFAM" id="SSF55729">
    <property type="entry name" value="Acyl-CoA N-acyltransferases (Nat)"/>
    <property type="match status" value="1"/>
</dbReference>
<keyword evidence="3" id="KW-1185">Reference proteome</keyword>